<sequence length="112" mass="12594">MGRDELLNLISDYQARVPIADTTIGLRALNDPHFVLRLRDGRRCWPETAAKVLAFLEEYEAEANRLNVLCTEDGTWIAHDRRSGLAHSGRTAKLAEVSLRKLLDQSPERAPA</sequence>
<dbReference type="RefSeq" id="WP_130806760.1">
    <property type="nucleotide sequence ID" value="NZ_SILG01000001.1"/>
</dbReference>
<comment type="caution">
    <text evidence="1">The sequence shown here is derived from an EMBL/GenBank/DDBJ whole genome shotgun (WGS) entry which is preliminary data.</text>
</comment>
<gene>
    <name evidence="1" type="ORF">ELH03_17540</name>
</gene>
<dbReference type="Proteomes" id="UP000291302">
    <property type="component" value="Unassembled WGS sequence"/>
</dbReference>
<evidence type="ECO:0000313" key="2">
    <source>
        <dbReference type="Proteomes" id="UP000291302"/>
    </source>
</evidence>
<organism evidence="1 2">
    <name type="scientific">Rhizobium beringeri</name>
    <dbReference type="NCBI Taxonomy" id="3019934"/>
    <lineage>
        <taxon>Bacteria</taxon>
        <taxon>Pseudomonadati</taxon>
        <taxon>Pseudomonadota</taxon>
        <taxon>Alphaproteobacteria</taxon>
        <taxon>Hyphomicrobiales</taxon>
        <taxon>Rhizobiaceae</taxon>
        <taxon>Rhizobium/Agrobacterium group</taxon>
        <taxon>Rhizobium</taxon>
    </lineage>
</organism>
<protein>
    <submittedName>
        <fullName evidence="1">Uncharacterized protein</fullName>
    </submittedName>
</protein>
<keyword evidence="2" id="KW-1185">Reference proteome</keyword>
<proteinExistence type="predicted"/>
<dbReference type="EMBL" id="SILG01000001">
    <property type="protein sequence ID" value="TBE72435.1"/>
    <property type="molecule type" value="Genomic_DNA"/>
</dbReference>
<accession>A0ABY1XXY1</accession>
<reference evidence="1 2" key="1">
    <citation type="submission" date="2019-02" db="EMBL/GenBank/DDBJ databases">
        <title>The genomic architecture of introgression among sibling species of bacteria.</title>
        <authorList>
            <person name="Cavassim M.I.A."/>
            <person name="Moeskjaer S."/>
            <person name="Moslemi C."/>
            <person name="Fields B."/>
            <person name="Bachmann A."/>
            <person name="Vilhjalmsson B."/>
            <person name="Schierup M.H."/>
            <person name="Young J.P.W."/>
            <person name="Andersen S.U."/>
        </authorList>
    </citation>
    <scope>NUCLEOTIDE SEQUENCE [LARGE SCALE GENOMIC DNA]</scope>
    <source>
        <strain evidence="1 2">SM51</strain>
    </source>
</reference>
<evidence type="ECO:0000313" key="1">
    <source>
        <dbReference type="EMBL" id="TBE72435.1"/>
    </source>
</evidence>
<name>A0ABY1XXY1_9HYPH</name>